<evidence type="ECO:0000259" key="1">
    <source>
        <dbReference type="Pfam" id="PF17187"/>
    </source>
</evidence>
<comment type="caution">
    <text evidence="2">The sequence shown here is derived from an EMBL/GenBank/DDBJ whole genome shotgun (WGS) entry which is preliminary data.</text>
</comment>
<dbReference type="Proteomes" id="UP001140094">
    <property type="component" value="Unassembled WGS sequence"/>
</dbReference>
<dbReference type="InterPro" id="IPR033394">
    <property type="entry name" value="Svf1-like_C"/>
</dbReference>
<sequence length="52" mass="6099">MPYVLRRIVQALITKPFVFERLEKDAKVRIEVEGEEPYTLTGVSFNELTLMK</sequence>
<organism evidence="2 3">
    <name type="scientific">Coemansia guatemalensis</name>
    <dbReference type="NCBI Taxonomy" id="2761395"/>
    <lineage>
        <taxon>Eukaryota</taxon>
        <taxon>Fungi</taxon>
        <taxon>Fungi incertae sedis</taxon>
        <taxon>Zoopagomycota</taxon>
        <taxon>Kickxellomycotina</taxon>
        <taxon>Kickxellomycetes</taxon>
        <taxon>Kickxellales</taxon>
        <taxon>Kickxellaceae</taxon>
        <taxon>Coemansia</taxon>
    </lineage>
</organism>
<dbReference type="OrthoDB" id="2590239at2759"/>
<protein>
    <recommendedName>
        <fullName evidence="1">Svf1-like C-terminal domain-containing protein</fullName>
    </recommendedName>
</protein>
<name>A0A9W8LS87_9FUNG</name>
<dbReference type="EMBL" id="JANBUO010000397">
    <property type="protein sequence ID" value="KAJ2804473.1"/>
    <property type="molecule type" value="Genomic_DNA"/>
</dbReference>
<proteinExistence type="predicted"/>
<gene>
    <name evidence="2" type="ORF">H4R20_002489</name>
</gene>
<reference evidence="2" key="1">
    <citation type="submission" date="2022-07" db="EMBL/GenBank/DDBJ databases">
        <title>Phylogenomic reconstructions and comparative analyses of Kickxellomycotina fungi.</title>
        <authorList>
            <person name="Reynolds N.K."/>
            <person name="Stajich J.E."/>
            <person name="Barry K."/>
            <person name="Grigoriev I.V."/>
            <person name="Crous P."/>
            <person name="Smith M.E."/>
        </authorList>
    </citation>
    <scope>NUCLEOTIDE SEQUENCE</scope>
    <source>
        <strain evidence="2">NRRL 1565</strain>
    </source>
</reference>
<evidence type="ECO:0000313" key="3">
    <source>
        <dbReference type="Proteomes" id="UP001140094"/>
    </source>
</evidence>
<feature type="domain" description="Svf1-like C-terminal" evidence="1">
    <location>
        <begin position="1"/>
        <end position="50"/>
    </location>
</feature>
<accession>A0A9W8LS87</accession>
<dbReference type="AlphaFoldDB" id="A0A9W8LS87"/>
<keyword evidence="3" id="KW-1185">Reference proteome</keyword>
<dbReference type="Pfam" id="PF17187">
    <property type="entry name" value="Svf1_C"/>
    <property type="match status" value="1"/>
</dbReference>
<evidence type="ECO:0000313" key="2">
    <source>
        <dbReference type="EMBL" id="KAJ2804473.1"/>
    </source>
</evidence>